<dbReference type="GeneID" id="30148494"/>
<dbReference type="RefSeq" id="XP_018982691.1">
    <property type="nucleotide sequence ID" value="XM_019130641.1"/>
</dbReference>
<organism evidence="1 2">
    <name type="scientific">Babjeviella inositovora NRRL Y-12698</name>
    <dbReference type="NCBI Taxonomy" id="984486"/>
    <lineage>
        <taxon>Eukaryota</taxon>
        <taxon>Fungi</taxon>
        <taxon>Dikarya</taxon>
        <taxon>Ascomycota</taxon>
        <taxon>Saccharomycotina</taxon>
        <taxon>Pichiomycetes</taxon>
        <taxon>Serinales incertae sedis</taxon>
        <taxon>Babjeviella</taxon>
    </lineage>
</organism>
<dbReference type="Proteomes" id="UP000094336">
    <property type="component" value="Unassembled WGS sequence"/>
</dbReference>
<reference evidence="2" key="1">
    <citation type="submission" date="2016-05" db="EMBL/GenBank/DDBJ databases">
        <title>Comparative genomics of biotechnologically important yeasts.</title>
        <authorList>
            <consortium name="DOE Joint Genome Institute"/>
            <person name="Riley R."/>
            <person name="Haridas S."/>
            <person name="Wolfe K.H."/>
            <person name="Lopes M.R."/>
            <person name="Hittinger C.T."/>
            <person name="Goker M."/>
            <person name="Salamov A."/>
            <person name="Wisecaver J."/>
            <person name="Long T.M."/>
            <person name="Aerts A.L."/>
            <person name="Barry K."/>
            <person name="Choi C."/>
            <person name="Clum A."/>
            <person name="Coughlan A.Y."/>
            <person name="Deshpande S."/>
            <person name="Douglass A.P."/>
            <person name="Hanson S.J."/>
            <person name="Klenk H.-P."/>
            <person name="Labutti K."/>
            <person name="Lapidus A."/>
            <person name="Lindquist E."/>
            <person name="Lipzen A."/>
            <person name="Meier-Kolthoff J.P."/>
            <person name="Ohm R.A."/>
            <person name="Otillar R.P."/>
            <person name="Pangilinan J."/>
            <person name="Peng Y."/>
            <person name="Rokas A."/>
            <person name="Rosa C.A."/>
            <person name="Scheuner C."/>
            <person name="Sibirny A.A."/>
            <person name="Slot J.C."/>
            <person name="Stielow J.B."/>
            <person name="Sun H."/>
            <person name="Kurtzman C.P."/>
            <person name="Blackwell M."/>
            <person name="Grigoriev I.V."/>
            <person name="Jeffries T.W."/>
        </authorList>
    </citation>
    <scope>NUCLEOTIDE SEQUENCE [LARGE SCALE GENOMIC DNA]</scope>
    <source>
        <strain evidence="2">NRRL Y-12698</strain>
    </source>
</reference>
<keyword evidence="2" id="KW-1185">Reference proteome</keyword>
<protein>
    <submittedName>
        <fullName evidence="1">Uncharacterized protein</fullName>
    </submittedName>
</protein>
<dbReference type="InterPro" id="IPR035189">
    <property type="entry name" value="Std1/Mth1"/>
</dbReference>
<name>A0A1E3QI22_9ASCO</name>
<sequence length="385" mass="42956">MFLFTRKTVRIPTYIQGEAEDPVDLQIKSLQYMFNRLQVENLVPFLNSNGGYELKYKPGLSPELVTDIINDKLDVMYNKAGMEQTLVEDEHRILVDFAKNKFRTLCILSGTPHRIKRLPELSSSKGNPFGFSVLKPSASDDEYVQALASSNIYFEHTSIDMAQRVELACAVVAARRGASAKTFDKDDRAFIIREYLTKLAFDVQTQRIYRASMVSQKQVLAVPSRLPSRSPSPSRLQNQRSIGDFRSLAASNSPFLKLPSPISSTQDLKPHIPGETRALPGKAAFTVQNTPNLQFPAFALPPLLKPHVLKKKQSMGILNADALYALSALPVKLNEPALLVQSSEERADLFEQCKSAVVIKIDRERKLLRSLAVEIGHGEGIENLS</sequence>
<gene>
    <name evidence="1" type="ORF">BABINDRAFT_169233</name>
</gene>
<accession>A0A1E3QI22</accession>
<dbReference type="STRING" id="984486.A0A1E3QI22"/>
<dbReference type="Pfam" id="PF17235">
    <property type="entry name" value="STD1"/>
    <property type="match status" value="1"/>
</dbReference>
<dbReference type="OrthoDB" id="4088889at2759"/>
<dbReference type="EMBL" id="KV454441">
    <property type="protein sequence ID" value="ODQ77363.1"/>
    <property type="molecule type" value="Genomic_DNA"/>
</dbReference>
<evidence type="ECO:0000313" key="1">
    <source>
        <dbReference type="EMBL" id="ODQ77363.1"/>
    </source>
</evidence>
<evidence type="ECO:0000313" key="2">
    <source>
        <dbReference type="Proteomes" id="UP000094336"/>
    </source>
</evidence>
<proteinExistence type="predicted"/>
<dbReference type="AlphaFoldDB" id="A0A1E3QI22"/>